<evidence type="ECO:0000313" key="4">
    <source>
        <dbReference type="Proteomes" id="UP001286313"/>
    </source>
</evidence>
<dbReference type="Pfam" id="PF03372">
    <property type="entry name" value="Exo_endo_phos"/>
    <property type="match status" value="1"/>
</dbReference>
<gene>
    <name evidence="3" type="ORF">Pcinc_014441</name>
</gene>
<feature type="compositionally biased region" description="Pro residues" evidence="1">
    <location>
        <begin position="201"/>
        <end position="213"/>
    </location>
</feature>
<dbReference type="GO" id="GO:0007508">
    <property type="term" value="P:larval heart development"/>
    <property type="evidence" value="ECO:0007669"/>
    <property type="project" value="TreeGrafter"/>
</dbReference>
<evidence type="ECO:0000259" key="2">
    <source>
        <dbReference type="Pfam" id="PF03372"/>
    </source>
</evidence>
<accession>A0AAE1FWE6</accession>
<dbReference type="SUPFAM" id="SSF56219">
    <property type="entry name" value="DNase I-like"/>
    <property type="match status" value="1"/>
</dbReference>
<dbReference type="Gene3D" id="3.30.40.10">
    <property type="entry name" value="Zinc/RING finger domain, C3HC4 (zinc finger)"/>
    <property type="match status" value="1"/>
</dbReference>
<dbReference type="InterPro" id="IPR005135">
    <property type="entry name" value="Endo/exonuclease/phosphatase"/>
</dbReference>
<dbReference type="PANTHER" id="PTHR33395">
    <property type="entry name" value="TRANSCRIPTASE, PUTATIVE-RELATED-RELATED"/>
    <property type="match status" value="1"/>
</dbReference>
<evidence type="ECO:0000313" key="3">
    <source>
        <dbReference type="EMBL" id="KAK3881104.1"/>
    </source>
</evidence>
<dbReference type="InterPro" id="IPR013083">
    <property type="entry name" value="Znf_RING/FYVE/PHD"/>
</dbReference>
<name>A0AAE1FWE6_PETCI</name>
<feature type="domain" description="Endonuclease/exonuclease/phosphatase" evidence="2">
    <location>
        <begin position="314"/>
        <end position="459"/>
    </location>
</feature>
<dbReference type="CDD" id="cd15489">
    <property type="entry name" value="PHD_SF"/>
    <property type="match status" value="1"/>
</dbReference>
<dbReference type="Proteomes" id="UP001286313">
    <property type="component" value="Unassembled WGS sequence"/>
</dbReference>
<dbReference type="SUPFAM" id="SSF57903">
    <property type="entry name" value="FYVE/PHD zinc finger"/>
    <property type="match status" value="1"/>
</dbReference>
<keyword evidence="4" id="KW-1185">Reference proteome</keyword>
<comment type="caution">
    <text evidence="3">The sequence shown here is derived from an EMBL/GenBank/DDBJ whole genome shotgun (WGS) entry which is preliminary data.</text>
</comment>
<proteinExistence type="predicted"/>
<dbReference type="InterPro" id="IPR036691">
    <property type="entry name" value="Endo/exonu/phosph_ase_sf"/>
</dbReference>
<protein>
    <recommendedName>
        <fullName evidence="2">Endonuclease/exonuclease/phosphatase domain-containing protein</fullName>
    </recommendedName>
</protein>
<dbReference type="PANTHER" id="PTHR33395:SF22">
    <property type="entry name" value="REVERSE TRANSCRIPTASE DOMAIN-CONTAINING PROTEIN"/>
    <property type="match status" value="1"/>
</dbReference>
<dbReference type="EMBL" id="JAWQEG010001257">
    <property type="protein sequence ID" value="KAK3881104.1"/>
    <property type="molecule type" value="Genomic_DNA"/>
</dbReference>
<dbReference type="Gene3D" id="3.60.10.10">
    <property type="entry name" value="Endonuclease/exonuclease/phosphatase"/>
    <property type="match status" value="1"/>
</dbReference>
<reference evidence="3" key="1">
    <citation type="submission" date="2023-10" db="EMBL/GenBank/DDBJ databases">
        <title>Genome assemblies of two species of porcelain crab, Petrolisthes cinctipes and Petrolisthes manimaculis (Anomura: Porcellanidae).</title>
        <authorList>
            <person name="Angst P."/>
        </authorList>
    </citation>
    <scope>NUCLEOTIDE SEQUENCE</scope>
    <source>
        <strain evidence="3">PB745_01</strain>
        <tissue evidence="3">Gill</tissue>
    </source>
</reference>
<feature type="region of interest" description="Disordered" evidence="1">
    <location>
        <begin position="196"/>
        <end position="261"/>
    </location>
</feature>
<dbReference type="AlphaFoldDB" id="A0AAE1FWE6"/>
<dbReference type="GO" id="GO:0003824">
    <property type="term" value="F:catalytic activity"/>
    <property type="evidence" value="ECO:0007669"/>
    <property type="project" value="InterPro"/>
</dbReference>
<dbReference type="GO" id="GO:0031012">
    <property type="term" value="C:extracellular matrix"/>
    <property type="evidence" value="ECO:0007669"/>
    <property type="project" value="TreeGrafter"/>
</dbReference>
<feature type="compositionally biased region" description="Polar residues" evidence="1">
    <location>
        <begin position="229"/>
        <end position="261"/>
    </location>
</feature>
<organism evidence="3 4">
    <name type="scientific">Petrolisthes cinctipes</name>
    <name type="common">Flat porcelain crab</name>
    <dbReference type="NCBI Taxonomy" id="88211"/>
    <lineage>
        <taxon>Eukaryota</taxon>
        <taxon>Metazoa</taxon>
        <taxon>Ecdysozoa</taxon>
        <taxon>Arthropoda</taxon>
        <taxon>Crustacea</taxon>
        <taxon>Multicrustacea</taxon>
        <taxon>Malacostraca</taxon>
        <taxon>Eumalacostraca</taxon>
        <taxon>Eucarida</taxon>
        <taxon>Decapoda</taxon>
        <taxon>Pleocyemata</taxon>
        <taxon>Anomura</taxon>
        <taxon>Galatheoidea</taxon>
        <taxon>Porcellanidae</taxon>
        <taxon>Petrolisthes</taxon>
    </lineage>
</organism>
<evidence type="ECO:0000256" key="1">
    <source>
        <dbReference type="SAM" id="MobiDB-lite"/>
    </source>
</evidence>
<sequence>MEYQNWQVANNSVPRAALRRPGDGRTGTELLILYNTDNKNTGCTHTNTPDSLTPDIYTHTSIYTHLFGNLGTPKGPQGLKVACLGNLRGALLLLMLCGDTGALINPGPRSPKYPCQLCRRAVKWGQRAIQCDRCCEVSQHAGWYHVSCVGGFTAAFDGLEGRSLSWICWDCGAPNFISSLFHSPIHYTNRFSLLDTTTSSSPPPTTHNTPPPLDRITRRLGRRNRDNSSPKQNRQQDMTSLNSASSTPPLPNHSTPNQTLHSAHSFSITPITIPNRSSTLTPHSTTNTTLYSITHKKLSSLRTLIINFRSIINKRAAFHQTLQTYDPDIIIGTETWLTPDIQDSEIFPTDSPYNMTLHRKDRIDDKHGGVLIATKPGLVATPATELNTDSEIIWTKIQIQGCRTLIIGSFYRPPNSNLEYLQTLDDCLSKIDPSKNIWLAGDFNLPDINWTAQATLDNSTHKRRLTITE</sequence>
<dbReference type="GO" id="GO:0061343">
    <property type="term" value="P:cell adhesion involved in heart morphogenesis"/>
    <property type="evidence" value="ECO:0007669"/>
    <property type="project" value="TreeGrafter"/>
</dbReference>
<dbReference type="InterPro" id="IPR011011">
    <property type="entry name" value="Znf_FYVE_PHD"/>
</dbReference>